<feature type="coiled-coil region" evidence="1">
    <location>
        <begin position="238"/>
        <end position="290"/>
    </location>
</feature>
<keyword evidence="3" id="KW-1185">Reference proteome</keyword>
<comment type="caution">
    <text evidence="2">The sequence shown here is derived from an EMBL/GenBank/DDBJ whole genome shotgun (WGS) entry which is preliminary data.</text>
</comment>
<protein>
    <submittedName>
        <fullName evidence="2">Uncharacterized protein</fullName>
    </submittedName>
</protein>
<keyword evidence="1" id="KW-0175">Coiled coil</keyword>
<reference evidence="2 3" key="1">
    <citation type="journal article" date="2018" name="Elife">
        <title>Firefly genomes illuminate parallel origins of bioluminescence in beetles.</title>
        <authorList>
            <person name="Fallon T.R."/>
            <person name="Lower S.E."/>
            <person name="Chang C.H."/>
            <person name="Bessho-Uehara M."/>
            <person name="Martin G.J."/>
            <person name="Bewick A.J."/>
            <person name="Behringer M."/>
            <person name="Debat H.J."/>
            <person name="Wong I."/>
            <person name="Day J.C."/>
            <person name="Suvorov A."/>
            <person name="Silva C.J."/>
            <person name="Stanger-Hall K.F."/>
            <person name="Hall D.W."/>
            <person name="Schmitz R.J."/>
            <person name="Nelson D.R."/>
            <person name="Lewis S.M."/>
            <person name="Shigenobu S."/>
            <person name="Bybee S.M."/>
            <person name="Larracuente A.M."/>
            <person name="Oba Y."/>
            <person name="Weng J.K."/>
        </authorList>
    </citation>
    <scope>NUCLEOTIDE SEQUENCE [LARGE SCALE GENOMIC DNA]</scope>
    <source>
        <strain evidence="2">1611_PpyrPB1</strain>
        <tissue evidence="2">Whole body</tissue>
    </source>
</reference>
<dbReference type="InParanoid" id="A0A5N4AVR6"/>
<gene>
    <name evidence="2" type="ORF">PPYR_05672</name>
</gene>
<name>A0A5N4AVR6_PHOPY</name>
<sequence>MELHVCKNCELINEIVENKLKTFDIISQENISLHSSLIKMRKEIVTLQAQVIELNKVIFAEREQSLQRFMKAQNRQGTSDTLMSIIVNADSSELQKRLMLKKTLAIDPIIKDQGNSVTNYVFEEQQELYKENLSLLQTLNWKYVKQLEEQLEKAQEHASVLLDMYTIYRKQLFTQKMENCKDHREFLKSADTLTKANCKHVLVLEQNLIEITRKSVNEEAKGILNSLLRQIERRDKLVSILRQQQMKLSLQIEELQKESQRKRDIYNEETRKLKEHLRREREKYNVLEQRRAFDLEGFSTDIKQCKKEMMKIKQKVSGKAKLVEKIDDMLLKVKNVNKV</sequence>
<dbReference type="EMBL" id="VVIM01000003">
    <property type="protein sequence ID" value="KAB0801318.1"/>
    <property type="molecule type" value="Genomic_DNA"/>
</dbReference>
<evidence type="ECO:0000313" key="3">
    <source>
        <dbReference type="Proteomes" id="UP000327044"/>
    </source>
</evidence>
<accession>A0A5N4AVR6</accession>
<proteinExistence type="predicted"/>
<evidence type="ECO:0000313" key="2">
    <source>
        <dbReference type="EMBL" id="KAB0801318.1"/>
    </source>
</evidence>
<evidence type="ECO:0000256" key="1">
    <source>
        <dbReference type="SAM" id="Coils"/>
    </source>
</evidence>
<organism evidence="2 3">
    <name type="scientific">Photinus pyralis</name>
    <name type="common">Common eastern firefly</name>
    <name type="synonym">Lampyris pyralis</name>
    <dbReference type="NCBI Taxonomy" id="7054"/>
    <lineage>
        <taxon>Eukaryota</taxon>
        <taxon>Metazoa</taxon>
        <taxon>Ecdysozoa</taxon>
        <taxon>Arthropoda</taxon>
        <taxon>Hexapoda</taxon>
        <taxon>Insecta</taxon>
        <taxon>Pterygota</taxon>
        <taxon>Neoptera</taxon>
        <taxon>Endopterygota</taxon>
        <taxon>Coleoptera</taxon>
        <taxon>Polyphaga</taxon>
        <taxon>Elateriformia</taxon>
        <taxon>Elateroidea</taxon>
        <taxon>Lampyridae</taxon>
        <taxon>Lampyrinae</taxon>
        <taxon>Photinus</taxon>
    </lineage>
</organism>
<dbReference type="AlphaFoldDB" id="A0A5N4AVR6"/>
<dbReference type="Proteomes" id="UP000327044">
    <property type="component" value="Unassembled WGS sequence"/>
</dbReference>